<dbReference type="GO" id="GO:0005783">
    <property type="term" value="C:endoplasmic reticulum"/>
    <property type="evidence" value="ECO:0007669"/>
    <property type="project" value="TreeGrafter"/>
</dbReference>
<dbReference type="PANTHER" id="PTHR38406">
    <property type="entry name" value="TRANSCRIPTIONAL REPRESSOR OPI1"/>
    <property type="match status" value="1"/>
</dbReference>
<evidence type="ECO:0000313" key="3">
    <source>
        <dbReference type="Proteomes" id="UP000664521"/>
    </source>
</evidence>
<protein>
    <recommendedName>
        <fullName evidence="4">Opi1-domain-containing protein</fullName>
    </recommendedName>
</protein>
<feature type="compositionally biased region" description="Basic and acidic residues" evidence="1">
    <location>
        <begin position="332"/>
        <end position="342"/>
    </location>
</feature>
<dbReference type="PANTHER" id="PTHR38406:SF1">
    <property type="entry name" value="TRANSCRIPTIONAL REPRESSOR OPI1"/>
    <property type="match status" value="1"/>
</dbReference>
<dbReference type="Pfam" id="PF08618">
    <property type="entry name" value="Opi1"/>
    <property type="match status" value="1"/>
</dbReference>
<feature type="region of interest" description="Disordered" evidence="1">
    <location>
        <begin position="173"/>
        <end position="253"/>
    </location>
</feature>
<feature type="compositionally biased region" description="Basic and acidic residues" evidence="1">
    <location>
        <begin position="43"/>
        <end position="53"/>
    </location>
</feature>
<feature type="region of interest" description="Disordered" evidence="1">
    <location>
        <begin position="78"/>
        <end position="103"/>
    </location>
</feature>
<dbReference type="Proteomes" id="UP000664521">
    <property type="component" value="Unassembled WGS sequence"/>
</dbReference>
<feature type="compositionally biased region" description="Polar residues" evidence="1">
    <location>
        <begin position="310"/>
        <end position="331"/>
    </location>
</feature>
<organism evidence="2 3">
    <name type="scientific">Heterodermia speciosa</name>
    <dbReference type="NCBI Taxonomy" id="116794"/>
    <lineage>
        <taxon>Eukaryota</taxon>
        <taxon>Fungi</taxon>
        <taxon>Dikarya</taxon>
        <taxon>Ascomycota</taxon>
        <taxon>Pezizomycotina</taxon>
        <taxon>Lecanoromycetes</taxon>
        <taxon>OSLEUM clade</taxon>
        <taxon>Lecanoromycetidae</taxon>
        <taxon>Caliciales</taxon>
        <taxon>Physciaceae</taxon>
        <taxon>Heterodermia</taxon>
    </lineage>
</organism>
<feature type="compositionally biased region" description="Low complexity" evidence="1">
    <location>
        <begin position="92"/>
        <end position="103"/>
    </location>
</feature>
<proteinExistence type="predicted"/>
<dbReference type="InterPro" id="IPR013927">
    <property type="entry name" value="TF_Opi1_Ccg-8"/>
</dbReference>
<dbReference type="GO" id="GO:0006357">
    <property type="term" value="P:regulation of transcription by RNA polymerase II"/>
    <property type="evidence" value="ECO:0007669"/>
    <property type="project" value="TreeGrafter"/>
</dbReference>
<dbReference type="GO" id="GO:0005634">
    <property type="term" value="C:nucleus"/>
    <property type="evidence" value="ECO:0007669"/>
    <property type="project" value="TreeGrafter"/>
</dbReference>
<evidence type="ECO:0008006" key="4">
    <source>
        <dbReference type="Google" id="ProtNLM"/>
    </source>
</evidence>
<dbReference type="AlphaFoldDB" id="A0A8H3IFI3"/>
<feature type="compositionally biased region" description="Basic and acidic residues" evidence="1">
    <location>
        <begin position="183"/>
        <end position="201"/>
    </location>
</feature>
<feature type="region of interest" description="Disordered" evidence="1">
    <location>
        <begin position="1"/>
        <end position="21"/>
    </location>
</feature>
<dbReference type="GO" id="GO:0003714">
    <property type="term" value="F:transcription corepressor activity"/>
    <property type="evidence" value="ECO:0007669"/>
    <property type="project" value="InterPro"/>
</dbReference>
<dbReference type="EMBL" id="CAJPDS010000018">
    <property type="protein sequence ID" value="CAF9916673.1"/>
    <property type="molecule type" value="Genomic_DNA"/>
</dbReference>
<feature type="region of interest" description="Disordered" evidence="1">
    <location>
        <begin position="310"/>
        <end position="342"/>
    </location>
</feature>
<feature type="region of interest" description="Disordered" evidence="1">
    <location>
        <begin position="455"/>
        <end position="507"/>
    </location>
</feature>
<accession>A0A8H3IFI3</accession>
<dbReference type="GO" id="GO:0030968">
    <property type="term" value="P:endoplasmic reticulum unfolded protein response"/>
    <property type="evidence" value="ECO:0007669"/>
    <property type="project" value="TreeGrafter"/>
</dbReference>
<feature type="compositionally biased region" description="Basic and acidic residues" evidence="1">
    <location>
        <begin position="455"/>
        <end position="475"/>
    </location>
</feature>
<comment type="caution">
    <text evidence="2">The sequence shown here is derived from an EMBL/GenBank/DDBJ whole genome shotgun (WGS) entry which is preliminary data.</text>
</comment>
<gene>
    <name evidence="2" type="ORF">HETSPECPRED_002978</name>
</gene>
<dbReference type="GO" id="GO:0008654">
    <property type="term" value="P:phospholipid biosynthetic process"/>
    <property type="evidence" value="ECO:0007669"/>
    <property type="project" value="TreeGrafter"/>
</dbReference>
<evidence type="ECO:0000256" key="1">
    <source>
        <dbReference type="SAM" id="MobiDB-lite"/>
    </source>
</evidence>
<sequence>MEAHAPRSPSPPAIPAYQRWPSVPVASSKPVFKDEQLSAMDIDEVKSNSDRATRQTSELSMDDIEAAQALEGLRADARQVRHPSTLSSKADLAPPSSQASQQPEPLLSLFTSRHPLLSSTINGSLHAYSSSKSYSPSFRYGAEFVERISSPVVNTVGTAGRISGVETGVRWWLQRSDSGSGERAPKRPRTDKDPMDLDIERGLAQFSPRPRNQRRLSELSYSDTLPPYDPQRSPKYEEKGPAPQSRNAGHPAYHPSWSTRLIESTSGLGVAMSDESLASLRWALACLSWANRHLTRLVLRLRDAIEQSAQANGPLSPQSNDSGNQQDTPMTHSEEHAPTSKEMENHIQSLAAEVIYIIKRVNNGVSEYAASALPENARILVGKYLKSIRVSFQRAFSESGNNGNGQHEGVSGSETSARKALLLAGEALDKLAQVSGIVEGTIISAEEWCDRLGRRREGSSTAEKDGPINLGDRKQPIVLTTVEAPPLPKDEKEQPPIPDQEDTTMAD</sequence>
<keyword evidence="3" id="KW-1185">Reference proteome</keyword>
<evidence type="ECO:0000313" key="2">
    <source>
        <dbReference type="EMBL" id="CAF9916673.1"/>
    </source>
</evidence>
<reference evidence="2" key="1">
    <citation type="submission" date="2021-03" db="EMBL/GenBank/DDBJ databases">
        <authorList>
            <person name="Tagirdzhanova G."/>
        </authorList>
    </citation>
    <scope>NUCLEOTIDE SEQUENCE</scope>
</reference>
<name>A0A8H3IFI3_9LECA</name>
<dbReference type="OrthoDB" id="2441642at2759"/>
<feature type="region of interest" description="Disordered" evidence="1">
    <location>
        <begin position="39"/>
        <end position="63"/>
    </location>
</feature>